<name>A0AA41Q142_9ACTN</name>
<protein>
    <recommendedName>
        <fullName evidence="4">DUF3995 domain-containing protein</fullName>
    </recommendedName>
</protein>
<dbReference type="Proteomes" id="UP001165378">
    <property type="component" value="Unassembled WGS sequence"/>
</dbReference>
<accession>A0AA41Q142</accession>
<keyword evidence="1" id="KW-0812">Transmembrane</keyword>
<reference evidence="2" key="1">
    <citation type="submission" date="2022-01" db="EMBL/GenBank/DDBJ databases">
        <title>Genome-Based Taxonomic Classification of the Phylum Actinobacteria.</title>
        <authorList>
            <person name="Gao Y."/>
        </authorList>
    </citation>
    <scope>NUCLEOTIDE SEQUENCE</scope>
    <source>
        <strain evidence="2">KLBMP 8922</strain>
    </source>
</reference>
<feature type="transmembrane region" description="Helical" evidence="1">
    <location>
        <begin position="152"/>
        <end position="175"/>
    </location>
</feature>
<organism evidence="2 3">
    <name type="scientific">Yinghuangia soli</name>
    <dbReference type="NCBI Taxonomy" id="2908204"/>
    <lineage>
        <taxon>Bacteria</taxon>
        <taxon>Bacillati</taxon>
        <taxon>Actinomycetota</taxon>
        <taxon>Actinomycetes</taxon>
        <taxon>Kitasatosporales</taxon>
        <taxon>Streptomycetaceae</taxon>
        <taxon>Yinghuangia</taxon>
    </lineage>
</organism>
<proteinExistence type="predicted"/>
<feature type="transmembrane region" description="Helical" evidence="1">
    <location>
        <begin position="195"/>
        <end position="219"/>
    </location>
</feature>
<evidence type="ECO:0000256" key="1">
    <source>
        <dbReference type="SAM" id="Phobius"/>
    </source>
</evidence>
<comment type="caution">
    <text evidence="2">The sequence shown here is derived from an EMBL/GenBank/DDBJ whole genome shotgun (WGS) entry which is preliminary data.</text>
</comment>
<keyword evidence="1" id="KW-0472">Membrane</keyword>
<feature type="transmembrane region" description="Helical" evidence="1">
    <location>
        <begin position="111"/>
        <end position="131"/>
    </location>
</feature>
<dbReference type="EMBL" id="JAKFHA010000005">
    <property type="protein sequence ID" value="MCF2528132.1"/>
    <property type="molecule type" value="Genomic_DNA"/>
</dbReference>
<sequence length="226" mass="24181">MPIAAATAAALRHHPPGGLPLPHEQESTMAMATQQTAVPAATASPAASVLGGGEPEIRGPLVSRRLRWTATAATLTLLPSGLWRIAIACGWDSGFRDEALHPSNFPGRYSFYLIALSIFAELVGMLTLGLVQRWGEVLPRWVPWLGGRRIPAMAAVIPASLGALLVTLVTVGGAFGWNDADNMGHPDSPQGAKYWIMTASYAPLMLWGPLLAIVTVAYYRRRKQHG</sequence>
<keyword evidence="3" id="KW-1185">Reference proteome</keyword>
<keyword evidence="1" id="KW-1133">Transmembrane helix</keyword>
<evidence type="ECO:0008006" key="4">
    <source>
        <dbReference type="Google" id="ProtNLM"/>
    </source>
</evidence>
<gene>
    <name evidence="2" type="ORF">LZ495_12985</name>
</gene>
<evidence type="ECO:0000313" key="2">
    <source>
        <dbReference type="EMBL" id="MCF2528132.1"/>
    </source>
</evidence>
<dbReference type="RefSeq" id="WP_235052285.1">
    <property type="nucleotide sequence ID" value="NZ_JAKFHA010000005.1"/>
</dbReference>
<feature type="transmembrane region" description="Helical" evidence="1">
    <location>
        <begin position="68"/>
        <end position="91"/>
    </location>
</feature>
<evidence type="ECO:0000313" key="3">
    <source>
        <dbReference type="Proteomes" id="UP001165378"/>
    </source>
</evidence>
<dbReference type="AlphaFoldDB" id="A0AA41Q142"/>